<keyword evidence="2" id="KW-1185">Reference proteome</keyword>
<dbReference type="AlphaFoldDB" id="A0AAE1W7D7"/>
<dbReference type="EMBL" id="JACGWL010000014">
    <property type="protein sequence ID" value="KAK4388125.1"/>
    <property type="molecule type" value="Genomic_DNA"/>
</dbReference>
<reference evidence="1" key="1">
    <citation type="submission" date="2020-06" db="EMBL/GenBank/DDBJ databases">
        <authorList>
            <person name="Li T."/>
            <person name="Hu X."/>
            <person name="Zhang T."/>
            <person name="Song X."/>
            <person name="Zhang H."/>
            <person name="Dai N."/>
            <person name="Sheng W."/>
            <person name="Hou X."/>
            <person name="Wei L."/>
        </authorList>
    </citation>
    <scope>NUCLEOTIDE SEQUENCE</scope>
    <source>
        <strain evidence="1">K16</strain>
        <tissue evidence="1">Leaf</tissue>
    </source>
</reference>
<name>A0AAE1W7D7_9LAMI</name>
<sequence>MTNTLYDLFVNHKSARVIWNTPESSYESDDAGSKKYVVGKWLQFHIVDSKPIMDQVHEYENMVADVLSEDMKMCEILQANILLEKFPPTWNYYRNHLKHKKRYLTLQELINHMRMEEANHLKDKKISNSSVFIKANLVEPSESSKDRFQHKAQQNGIAERENRTLKEMMNAMLLSSGQETEWLRNLLGDVPLWGSSALVSLHCDSQAVIGIAKNYAYNGKRRHIRIRYDMVQEL</sequence>
<evidence type="ECO:0008006" key="3">
    <source>
        <dbReference type="Google" id="ProtNLM"/>
    </source>
</evidence>
<gene>
    <name evidence="1" type="ORF">Sango_2419100</name>
</gene>
<evidence type="ECO:0000313" key="1">
    <source>
        <dbReference type="EMBL" id="KAK4388125.1"/>
    </source>
</evidence>
<organism evidence="1 2">
    <name type="scientific">Sesamum angolense</name>
    <dbReference type="NCBI Taxonomy" id="2727404"/>
    <lineage>
        <taxon>Eukaryota</taxon>
        <taxon>Viridiplantae</taxon>
        <taxon>Streptophyta</taxon>
        <taxon>Embryophyta</taxon>
        <taxon>Tracheophyta</taxon>
        <taxon>Spermatophyta</taxon>
        <taxon>Magnoliopsida</taxon>
        <taxon>eudicotyledons</taxon>
        <taxon>Gunneridae</taxon>
        <taxon>Pentapetalae</taxon>
        <taxon>asterids</taxon>
        <taxon>lamiids</taxon>
        <taxon>Lamiales</taxon>
        <taxon>Pedaliaceae</taxon>
        <taxon>Sesamum</taxon>
    </lineage>
</organism>
<dbReference type="Pfam" id="PF14223">
    <property type="entry name" value="Retrotran_gag_2"/>
    <property type="match status" value="1"/>
</dbReference>
<accession>A0AAE1W7D7</accession>
<reference evidence="1" key="2">
    <citation type="journal article" date="2024" name="Plant">
        <title>Genomic evolution and insights into agronomic trait innovations of Sesamum species.</title>
        <authorList>
            <person name="Miao H."/>
            <person name="Wang L."/>
            <person name="Qu L."/>
            <person name="Liu H."/>
            <person name="Sun Y."/>
            <person name="Le M."/>
            <person name="Wang Q."/>
            <person name="Wei S."/>
            <person name="Zheng Y."/>
            <person name="Lin W."/>
            <person name="Duan Y."/>
            <person name="Cao H."/>
            <person name="Xiong S."/>
            <person name="Wang X."/>
            <person name="Wei L."/>
            <person name="Li C."/>
            <person name="Ma Q."/>
            <person name="Ju M."/>
            <person name="Zhao R."/>
            <person name="Li G."/>
            <person name="Mu C."/>
            <person name="Tian Q."/>
            <person name="Mei H."/>
            <person name="Zhang T."/>
            <person name="Gao T."/>
            <person name="Zhang H."/>
        </authorList>
    </citation>
    <scope>NUCLEOTIDE SEQUENCE</scope>
    <source>
        <strain evidence="1">K16</strain>
    </source>
</reference>
<dbReference type="PANTHER" id="PTHR47592">
    <property type="entry name" value="PBF68 PROTEIN"/>
    <property type="match status" value="1"/>
</dbReference>
<proteinExistence type="predicted"/>
<protein>
    <recommendedName>
        <fullName evidence="3">Polyprotein</fullName>
    </recommendedName>
</protein>
<evidence type="ECO:0000313" key="2">
    <source>
        <dbReference type="Proteomes" id="UP001289374"/>
    </source>
</evidence>
<dbReference type="Proteomes" id="UP001289374">
    <property type="component" value="Unassembled WGS sequence"/>
</dbReference>
<dbReference type="PANTHER" id="PTHR47592:SF30">
    <property type="entry name" value="CCHC-TYPE DOMAIN-CONTAINING PROTEIN"/>
    <property type="match status" value="1"/>
</dbReference>
<comment type="caution">
    <text evidence="1">The sequence shown here is derived from an EMBL/GenBank/DDBJ whole genome shotgun (WGS) entry which is preliminary data.</text>
</comment>